<dbReference type="InterPro" id="IPR036638">
    <property type="entry name" value="HLH_DNA-bd_sf"/>
</dbReference>
<evidence type="ECO:0000313" key="3">
    <source>
        <dbReference type="EMBL" id="GBM83074.1"/>
    </source>
</evidence>
<dbReference type="Pfam" id="PF00010">
    <property type="entry name" value="HLH"/>
    <property type="match status" value="1"/>
</dbReference>
<feature type="compositionally biased region" description="Basic and acidic residues" evidence="1">
    <location>
        <begin position="193"/>
        <end position="208"/>
    </location>
</feature>
<gene>
    <name evidence="3" type="ORF">AVEN_38063_1</name>
</gene>
<dbReference type="PROSITE" id="PS50888">
    <property type="entry name" value="BHLH"/>
    <property type="match status" value="1"/>
</dbReference>
<proteinExistence type="predicted"/>
<dbReference type="Gene3D" id="4.10.280.10">
    <property type="entry name" value="Helix-loop-helix DNA-binding domain"/>
    <property type="match status" value="1"/>
</dbReference>
<evidence type="ECO:0000313" key="4">
    <source>
        <dbReference type="Proteomes" id="UP000499080"/>
    </source>
</evidence>
<feature type="region of interest" description="Disordered" evidence="1">
    <location>
        <begin position="175"/>
        <end position="208"/>
    </location>
</feature>
<dbReference type="Proteomes" id="UP000499080">
    <property type="component" value="Unassembled WGS sequence"/>
</dbReference>
<keyword evidence="4" id="KW-1185">Reference proteome</keyword>
<sequence length="369" mass="42322">MNCTERTMATTPMDLPATLNSSNFASHGALRNNLLPDRIIGSEELNRIIEADLECGCWDEDYVLKLRESFMSPPVLEILEDNRDFYGPLDLLPEAFSLMVDPRTGMPFKSAESPKKHLSQELPKPYHPYQDHDYLKIEEDDESDGGSGGLAIINDIFNSKDEPVVEVWEIDTFNKPPAADPVPQPPSSYRQTFNKETRRTSTRTADIRRREQARKFSNAVHAVLKNEKAQRIRQYKNIKPKNSVETTPSQSDIEEWSSQPVRPTYTKITKKKTSKGRIDHSESERHRREVLRRNFSSLSDLVPHEYLRGEKVTSQISKQKILNGAKAYIGALSSSKSSYKSCYHHNRFLRGRLQKKCSPKLVKCVKKRK</sequence>
<feature type="domain" description="BHLH" evidence="2">
    <location>
        <begin position="275"/>
        <end position="332"/>
    </location>
</feature>
<dbReference type="OrthoDB" id="10504033at2759"/>
<dbReference type="AlphaFoldDB" id="A0A4Y2IZI0"/>
<dbReference type="SMART" id="SM00353">
    <property type="entry name" value="HLH"/>
    <property type="match status" value="1"/>
</dbReference>
<dbReference type="InterPro" id="IPR011598">
    <property type="entry name" value="bHLH_dom"/>
</dbReference>
<dbReference type="GO" id="GO:0046983">
    <property type="term" value="F:protein dimerization activity"/>
    <property type="evidence" value="ECO:0007669"/>
    <property type="project" value="InterPro"/>
</dbReference>
<comment type="caution">
    <text evidence="3">The sequence shown here is derived from an EMBL/GenBank/DDBJ whole genome shotgun (WGS) entry which is preliminary data.</text>
</comment>
<name>A0A4Y2IZI0_ARAVE</name>
<accession>A0A4Y2IZI0</accession>
<dbReference type="EMBL" id="BGPR01003055">
    <property type="protein sequence ID" value="GBM83074.1"/>
    <property type="molecule type" value="Genomic_DNA"/>
</dbReference>
<evidence type="ECO:0000256" key="1">
    <source>
        <dbReference type="SAM" id="MobiDB-lite"/>
    </source>
</evidence>
<organism evidence="3 4">
    <name type="scientific">Araneus ventricosus</name>
    <name type="common">Orbweaver spider</name>
    <name type="synonym">Epeira ventricosa</name>
    <dbReference type="NCBI Taxonomy" id="182803"/>
    <lineage>
        <taxon>Eukaryota</taxon>
        <taxon>Metazoa</taxon>
        <taxon>Ecdysozoa</taxon>
        <taxon>Arthropoda</taxon>
        <taxon>Chelicerata</taxon>
        <taxon>Arachnida</taxon>
        <taxon>Araneae</taxon>
        <taxon>Araneomorphae</taxon>
        <taxon>Entelegynae</taxon>
        <taxon>Araneoidea</taxon>
        <taxon>Araneidae</taxon>
        <taxon>Araneus</taxon>
    </lineage>
</organism>
<protein>
    <recommendedName>
        <fullName evidence="2">BHLH domain-containing protein</fullName>
    </recommendedName>
</protein>
<reference evidence="3 4" key="1">
    <citation type="journal article" date="2019" name="Sci. Rep.">
        <title>Orb-weaving spider Araneus ventricosus genome elucidates the spidroin gene catalogue.</title>
        <authorList>
            <person name="Kono N."/>
            <person name="Nakamura H."/>
            <person name="Ohtoshi R."/>
            <person name="Moran D.A.P."/>
            <person name="Shinohara A."/>
            <person name="Yoshida Y."/>
            <person name="Fujiwara M."/>
            <person name="Mori M."/>
            <person name="Tomita M."/>
            <person name="Arakawa K."/>
        </authorList>
    </citation>
    <scope>NUCLEOTIDE SEQUENCE [LARGE SCALE GENOMIC DNA]</scope>
</reference>
<evidence type="ECO:0000259" key="2">
    <source>
        <dbReference type="PROSITE" id="PS50888"/>
    </source>
</evidence>
<dbReference type="SUPFAM" id="SSF47459">
    <property type="entry name" value="HLH, helix-loop-helix DNA-binding domain"/>
    <property type="match status" value="1"/>
</dbReference>